<evidence type="ECO:0000256" key="5">
    <source>
        <dbReference type="ARBA" id="ARBA00022741"/>
    </source>
</evidence>
<reference evidence="13" key="1">
    <citation type="submission" date="2018-11" db="EMBL/GenBank/DDBJ databases">
        <title>Henneguya salminicola genome and transcriptome.</title>
        <authorList>
            <person name="Yahalomi D."/>
            <person name="Atkinson S.D."/>
            <person name="Neuhof M."/>
            <person name="Chang E.S."/>
            <person name="Philippe H."/>
            <person name="Cartwright P."/>
            <person name="Bartholomew J.L."/>
            <person name="Huchon D."/>
        </authorList>
    </citation>
    <scope>NUCLEOTIDE SEQUENCE</scope>
    <source>
        <strain evidence="13">Hz1</strain>
        <tissue evidence="13">Whole</tissue>
    </source>
</reference>
<dbReference type="SUPFAM" id="SSF52954">
    <property type="entry name" value="Class II aaRS ABD-related"/>
    <property type="match status" value="1"/>
</dbReference>
<dbReference type="SUPFAM" id="SSF55681">
    <property type="entry name" value="Class II aaRS and biotin synthetases"/>
    <property type="match status" value="1"/>
</dbReference>
<evidence type="ECO:0000256" key="10">
    <source>
        <dbReference type="ARBA" id="ARBA00031900"/>
    </source>
</evidence>
<evidence type="ECO:0000259" key="12">
    <source>
        <dbReference type="PROSITE" id="PS50862"/>
    </source>
</evidence>
<keyword evidence="9" id="KW-0030">Aminoacyl-tRNA synthetase</keyword>
<dbReference type="InterPro" id="IPR002314">
    <property type="entry name" value="aa-tRNA-synt_IIb"/>
</dbReference>
<dbReference type="EMBL" id="GHBP01000117">
    <property type="protein sequence ID" value="NDJ92140.1"/>
    <property type="molecule type" value="Transcribed_RNA"/>
</dbReference>
<dbReference type="GO" id="GO:0046872">
    <property type="term" value="F:metal ion binding"/>
    <property type="evidence" value="ECO:0007669"/>
    <property type="project" value="UniProtKB-KW"/>
</dbReference>
<dbReference type="Pfam" id="PF03129">
    <property type="entry name" value="HGTP_anticodon"/>
    <property type="match status" value="1"/>
</dbReference>
<evidence type="ECO:0000256" key="8">
    <source>
        <dbReference type="ARBA" id="ARBA00022917"/>
    </source>
</evidence>
<dbReference type="PRINTS" id="PR01047">
    <property type="entry name" value="TRNASYNTHTHR"/>
</dbReference>
<dbReference type="GO" id="GO:0006435">
    <property type="term" value="P:threonyl-tRNA aminoacylation"/>
    <property type="evidence" value="ECO:0007669"/>
    <property type="project" value="InterPro"/>
</dbReference>
<proteinExistence type="inferred from homology"/>
<dbReference type="PROSITE" id="PS50862">
    <property type="entry name" value="AA_TRNA_LIGASE_II"/>
    <property type="match status" value="1"/>
</dbReference>
<dbReference type="Pfam" id="PF00587">
    <property type="entry name" value="tRNA-synt_2b"/>
    <property type="match status" value="1"/>
</dbReference>
<keyword evidence="5" id="KW-0547">Nucleotide-binding</keyword>
<name>A0A6G3MDR0_HENSL</name>
<evidence type="ECO:0000256" key="9">
    <source>
        <dbReference type="ARBA" id="ARBA00023146"/>
    </source>
</evidence>
<evidence type="ECO:0000256" key="4">
    <source>
        <dbReference type="ARBA" id="ARBA00022723"/>
    </source>
</evidence>
<evidence type="ECO:0000256" key="11">
    <source>
        <dbReference type="ARBA" id="ARBA00049515"/>
    </source>
</evidence>
<dbReference type="InterPro" id="IPR004154">
    <property type="entry name" value="Anticodon-bd"/>
</dbReference>
<keyword evidence="4" id="KW-0479">Metal-binding</keyword>
<dbReference type="GO" id="GO:0004829">
    <property type="term" value="F:threonine-tRNA ligase activity"/>
    <property type="evidence" value="ECO:0007669"/>
    <property type="project" value="UniProtKB-EC"/>
</dbReference>
<dbReference type="FunFam" id="3.30.930.10:FF:000002">
    <property type="entry name" value="Threonine--tRNA ligase"/>
    <property type="match status" value="1"/>
</dbReference>
<evidence type="ECO:0000256" key="2">
    <source>
        <dbReference type="ARBA" id="ARBA00013163"/>
    </source>
</evidence>
<evidence type="ECO:0000256" key="6">
    <source>
        <dbReference type="ARBA" id="ARBA00022833"/>
    </source>
</evidence>
<protein>
    <recommendedName>
        <fullName evidence="2">threonine--tRNA ligase</fullName>
        <ecNumber evidence="2">6.1.1.3</ecNumber>
    </recommendedName>
    <alternativeName>
        <fullName evidence="10">Threonyl-tRNA synthetase</fullName>
    </alternativeName>
</protein>
<comment type="similarity">
    <text evidence="1">Belongs to the class-II aminoacyl-tRNA synthetase family.</text>
</comment>
<keyword evidence="7" id="KW-0067">ATP-binding</keyword>
<organism evidence="13">
    <name type="scientific">Henneguya salminicola</name>
    <name type="common">Myxosporean</name>
    <dbReference type="NCBI Taxonomy" id="69463"/>
    <lineage>
        <taxon>Eukaryota</taxon>
        <taxon>Metazoa</taxon>
        <taxon>Cnidaria</taxon>
        <taxon>Myxozoa</taxon>
        <taxon>Myxosporea</taxon>
        <taxon>Bivalvulida</taxon>
        <taxon>Platysporina</taxon>
        <taxon>Myxobolidae</taxon>
        <taxon>Henneguya</taxon>
    </lineage>
</organism>
<dbReference type="InterPro" id="IPR036621">
    <property type="entry name" value="Anticodon-bd_dom_sf"/>
</dbReference>
<evidence type="ECO:0000256" key="1">
    <source>
        <dbReference type="ARBA" id="ARBA00008226"/>
    </source>
</evidence>
<keyword evidence="3 13" id="KW-0436">Ligase</keyword>
<dbReference type="GO" id="GO:0005739">
    <property type="term" value="C:mitochondrion"/>
    <property type="evidence" value="ECO:0007669"/>
    <property type="project" value="TreeGrafter"/>
</dbReference>
<dbReference type="Gene3D" id="3.40.50.800">
    <property type="entry name" value="Anticodon-binding domain"/>
    <property type="match status" value="1"/>
</dbReference>
<dbReference type="PANTHER" id="PTHR11451">
    <property type="entry name" value="THREONINE-TRNA LIGASE"/>
    <property type="match status" value="1"/>
</dbReference>
<dbReference type="GO" id="GO:0005524">
    <property type="term" value="F:ATP binding"/>
    <property type="evidence" value="ECO:0007669"/>
    <property type="project" value="UniProtKB-KW"/>
</dbReference>
<dbReference type="InterPro" id="IPR033728">
    <property type="entry name" value="ThrRS_core"/>
</dbReference>
<sequence length="346" mass="40265">MYNIKLWKTSGHYDNYSENMFCFNIENEEYALKPMNCPGHCLMYGVRPRSWRELPIRYADFGVLHRNEFSGALSGLTRVRRFCQDDAHIFCRLEQVGEEIKACLDFLFFVHTILGFDLHIKLSTRPDKSIGEDFVWEKAESELKRALDECGKKWELNPGDGAFYGPKIDIQVKDALCRFHQISTIQLDFNLPSRFQLKYVNADDTLNQPVMIHRAILGSLERVIGVLTETYAGKWPFWLSPNQVVIISFKPEIDDYAYSIHRKLTSLGYTSRVDDDPTVSFNKKIRRCSQSLCNFTIIVGNKELENKTLSLRTRNNKQINDKTIDDVIKHFENLQKNYSVSDDLDF</sequence>
<comment type="catalytic activity">
    <reaction evidence="11">
        <text>tRNA(Thr) + L-threonine + ATP = L-threonyl-tRNA(Thr) + AMP + diphosphate + H(+)</text>
        <dbReference type="Rhea" id="RHEA:24624"/>
        <dbReference type="Rhea" id="RHEA-COMP:9670"/>
        <dbReference type="Rhea" id="RHEA-COMP:9704"/>
        <dbReference type="ChEBI" id="CHEBI:15378"/>
        <dbReference type="ChEBI" id="CHEBI:30616"/>
        <dbReference type="ChEBI" id="CHEBI:33019"/>
        <dbReference type="ChEBI" id="CHEBI:57926"/>
        <dbReference type="ChEBI" id="CHEBI:78442"/>
        <dbReference type="ChEBI" id="CHEBI:78534"/>
        <dbReference type="ChEBI" id="CHEBI:456215"/>
        <dbReference type="EC" id="6.1.1.3"/>
    </reaction>
</comment>
<feature type="domain" description="Aminoacyl-transfer RNA synthetases class-II family profile" evidence="12">
    <location>
        <begin position="1"/>
        <end position="236"/>
    </location>
</feature>
<keyword evidence="8" id="KW-0648">Protein biosynthesis</keyword>
<accession>A0A6G3MDR0</accession>
<dbReference type="InterPro" id="IPR002320">
    <property type="entry name" value="Thr-tRNA-ligase_IIa"/>
</dbReference>
<dbReference type="Gene3D" id="3.30.930.10">
    <property type="entry name" value="Bira Bifunctional Protein, Domain 2"/>
    <property type="match status" value="1"/>
</dbReference>
<dbReference type="NCBIfam" id="TIGR00418">
    <property type="entry name" value="thrS"/>
    <property type="match status" value="1"/>
</dbReference>
<dbReference type="PANTHER" id="PTHR11451:SF46">
    <property type="entry name" value="THREONINE--TRNA LIGASE"/>
    <property type="match status" value="1"/>
</dbReference>
<evidence type="ECO:0000256" key="3">
    <source>
        <dbReference type="ARBA" id="ARBA00022598"/>
    </source>
</evidence>
<keyword evidence="6" id="KW-0862">Zinc</keyword>
<dbReference type="CDD" id="cd00771">
    <property type="entry name" value="ThrRS_core"/>
    <property type="match status" value="1"/>
</dbReference>
<dbReference type="InterPro" id="IPR045864">
    <property type="entry name" value="aa-tRNA-synth_II/BPL/LPL"/>
</dbReference>
<dbReference type="InterPro" id="IPR006195">
    <property type="entry name" value="aa-tRNA-synth_II"/>
</dbReference>
<evidence type="ECO:0000313" key="13">
    <source>
        <dbReference type="EMBL" id="NDJ92140.1"/>
    </source>
</evidence>
<dbReference type="AlphaFoldDB" id="A0A6G3MDR0"/>
<evidence type="ECO:0000256" key="7">
    <source>
        <dbReference type="ARBA" id="ARBA00022840"/>
    </source>
</evidence>
<dbReference type="EC" id="6.1.1.3" evidence="2"/>